<keyword evidence="3" id="KW-1185">Reference proteome</keyword>
<dbReference type="GO" id="GO:0047570">
    <property type="term" value="F:3-oxoadipate enol-lactonase activity"/>
    <property type="evidence" value="ECO:0007669"/>
    <property type="project" value="UniProtKB-EC"/>
</dbReference>
<comment type="caution">
    <text evidence="2">The sequence shown here is derived from an EMBL/GenBank/DDBJ whole genome shotgun (WGS) entry which is preliminary data.</text>
</comment>
<dbReference type="InterPro" id="IPR026968">
    <property type="entry name" value="PcaD/CatD"/>
</dbReference>
<sequence>MDLDYRLDGPDNAPVLVLSNSLGTRWSLWDAQVETWSKTFRILRYNTRGHGGSPVGHCQLTLEKLGQDVVALLDHLHIARAYFCGISLGGLTGLWLNRYAADRFERMVVANTAAKIGHYEAWMSRAAQVRREGLSALADSAGSRWFSEAFLREQPAIVEHFKQDLRHLSAQGYASCCEALANADLRDEINALSCPLLVIAGVYDPVTTVSDAITLVQQVKHSELLRLPASHLSNVECSTTFAQSVTQFLTR</sequence>
<protein>
    <submittedName>
        <fullName evidence="2">3-oxoadipate enol-lactonase</fullName>
        <ecNumber evidence="2">3.1.1.24</ecNumber>
    </submittedName>
</protein>
<feature type="domain" description="AB hydrolase-1" evidence="1">
    <location>
        <begin position="14"/>
        <end position="233"/>
    </location>
</feature>
<evidence type="ECO:0000313" key="2">
    <source>
        <dbReference type="EMBL" id="MBT0726436.1"/>
    </source>
</evidence>
<dbReference type="NCBIfam" id="TIGR02427">
    <property type="entry name" value="protocat_pcaD"/>
    <property type="match status" value="1"/>
</dbReference>
<dbReference type="EC" id="3.1.1.24" evidence="2"/>
<organism evidence="2 3">
    <name type="scientific">Rosenbergiella australiborealis</name>
    <dbReference type="NCBI Taxonomy" id="1544696"/>
    <lineage>
        <taxon>Bacteria</taxon>
        <taxon>Pseudomonadati</taxon>
        <taxon>Pseudomonadota</taxon>
        <taxon>Gammaproteobacteria</taxon>
        <taxon>Enterobacterales</taxon>
        <taxon>Erwiniaceae</taxon>
        <taxon>Rosenbergiella</taxon>
    </lineage>
</organism>
<dbReference type="Gene3D" id="3.40.50.1820">
    <property type="entry name" value="alpha/beta hydrolase"/>
    <property type="match status" value="1"/>
</dbReference>
<dbReference type="InterPro" id="IPR050471">
    <property type="entry name" value="AB_hydrolase"/>
</dbReference>
<dbReference type="PANTHER" id="PTHR43433:SF5">
    <property type="entry name" value="AB HYDROLASE-1 DOMAIN-CONTAINING PROTEIN"/>
    <property type="match status" value="1"/>
</dbReference>
<dbReference type="RefSeq" id="WP_214212261.1">
    <property type="nucleotide sequence ID" value="NZ_JABBFO010000002.1"/>
</dbReference>
<dbReference type="SUPFAM" id="SSF53474">
    <property type="entry name" value="alpha/beta-Hydrolases"/>
    <property type="match status" value="1"/>
</dbReference>
<accession>A0ABS5T269</accession>
<dbReference type="Proteomes" id="UP000786875">
    <property type="component" value="Unassembled WGS sequence"/>
</dbReference>
<evidence type="ECO:0000313" key="3">
    <source>
        <dbReference type="Proteomes" id="UP000786875"/>
    </source>
</evidence>
<reference evidence="2 3" key="1">
    <citation type="submission" date="2020-04" db="EMBL/GenBank/DDBJ databases">
        <title>Genome sequencing of Rosenbergiella species.</title>
        <authorList>
            <person name="Alvarez-Perez S."/>
            <person name="Lievens B."/>
        </authorList>
    </citation>
    <scope>NUCLEOTIDE SEQUENCE [LARGE SCALE GENOMIC DNA]</scope>
    <source>
        <strain evidence="2 3">CdVSA20.1</strain>
    </source>
</reference>
<evidence type="ECO:0000259" key="1">
    <source>
        <dbReference type="Pfam" id="PF00561"/>
    </source>
</evidence>
<dbReference type="Pfam" id="PF00561">
    <property type="entry name" value="Abhydrolase_1"/>
    <property type="match status" value="1"/>
</dbReference>
<gene>
    <name evidence="2" type="primary">pcaD</name>
    <name evidence="2" type="ORF">HGT73_03405</name>
</gene>
<dbReference type="EMBL" id="JABBFO010000002">
    <property type="protein sequence ID" value="MBT0726436.1"/>
    <property type="molecule type" value="Genomic_DNA"/>
</dbReference>
<dbReference type="PANTHER" id="PTHR43433">
    <property type="entry name" value="HYDROLASE, ALPHA/BETA FOLD FAMILY PROTEIN"/>
    <property type="match status" value="1"/>
</dbReference>
<name>A0ABS5T269_9GAMM</name>
<dbReference type="InterPro" id="IPR000073">
    <property type="entry name" value="AB_hydrolase_1"/>
</dbReference>
<dbReference type="InterPro" id="IPR029058">
    <property type="entry name" value="AB_hydrolase_fold"/>
</dbReference>
<keyword evidence="2" id="KW-0378">Hydrolase</keyword>
<proteinExistence type="predicted"/>